<reference evidence="3" key="1">
    <citation type="journal article" date="2019" name="Int. J. Syst. Evol. Microbiol.">
        <title>The Global Catalogue of Microorganisms (GCM) 10K type strain sequencing project: providing services to taxonomists for standard genome sequencing and annotation.</title>
        <authorList>
            <consortium name="The Broad Institute Genomics Platform"/>
            <consortium name="The Broad Institute Genome Sequencing Center for Infectious Disease"/>
            <person name="Wu L."/>
            <person name="Ma J."/>
        </authorList>
    </citation>
    <scope>NUCLEOTIDE SEQUENCE [LARGE SCALE GENOMIC DNA]</scope>
    <source>
        <strain evidence="3">CCM 8980</strain>
    </source>
</reference>
<dbReference type="EMBL" id="JBHTOC010000013">
    <property type="protein sequence ID" value="MFD1430449.1"/>
    <property type="molecule type" value="Genomic_DNA"/>
</dbReference>
<keyword evidence="1" id="KW-0812">Transmembrane</keyword>
<protein>
    <submittedName>
        <fullName evidence="2">Alkaline shock response membrane anchor protein AmaP</fullName>
    </submittedName>
</protein>
<comment type="caution">
    <text evidence="2">The sequence shown here is derived from an EMBL/GenBank/DDBJ whole genome shotgun (WGS) entry which is preliminary data.</text>
</comment>
<keyword evidence="1" id="KW-1133">Transmembrane helix</keyword>
<organism evidence="2 3">
    <name type="scientific">Lacticaseibacillus mingshuiensis</name>
    <dbReference type="NCBI Taxonomy" id="2799574"/>
    <lineage>
        <taxon>Bacteria</taxon>
        <taxon>Bacillati</taxon>
        <taxon>Bacillota</taxon>
        <taxon>Bacilli</taxon>
        <taxon>Lactobacillales</taxon>
        <taxon>Lactobacillaceae</taxon>
        <taxon>Lacticaseibacillus</taxon>
    </lineage>
</organism>
<evidence type="ECO:0000256" key="1">
    <source>
        <dbReference type="SAM" id="Phobius"/>
    </source>
</evidence>
<sequence>MRPLTKVALVLVALLGICQTLLIAAYFWPVAAVDTWLLDHWSISRILMLTLTSLVFIVFVAMLLVALFRRSTHQELVMTGDRGSLAISRQAVESAVAKAVAKEHAVKGVSVDVTMHKKEAAKVMVEAISMSGQSLAAQGQRIEETARAKVVQLLGTEVKKVKVHLMPVSQAPRGTARVL</sequence>
<feature type="transmembrane region" description="Helical" evidence="1">
    <location>
        <begin position="7"/>
        <end position="28"/>
    </location>
</feature>
<name>A0ABW4CK49_9LACO</name>
<accession>A0ABW4CK49</accession>
<proteinExistence type="predicted"/>
<dbReference type="NCBIfam" id="NF033218">
    <property type="entry name" value="anchor_AmaP"/>
    <property type="match status" value="1"/>
</dbReference>
<dbReference type="RefSeq" id="WP_203627372.1">
    <property type="nucleotide sequence ID" value="NZ_BOLQ01000013.1"/>
</dbReference>
<keyword evidence="1" id="KW-0472">Membrane</keyword>
<evidence type="ECO:0000313" key="2">
    <source>
        <dbReference type="EMBL" id="MFD1430449.1"/>
    </source>
</evidence>
<keyword evidence="3" id="KW-1185">Reference proteome</keyword>
<evidence type="ECO:0000313" key="3">
    <source>
        <dbReference type="Proteomes" id="UP001597196"/>
    </source>
</evidence>
<gene>
    <name evidence="2" type="primary">amaP</name>
    <name evidence="2" type="ORF">ACFQ4P_09340</name>
</gene>
<feature type="transmembrane region" description="Helical" evidence="1">
    <location>
        <begin position="48"/>
        <end position="68"/>
    </location>
</feature>
<dbReference type="Proteomes" id="UP001597196">
    <property type="component" value="Unassembled WGS sequence"/>
</dbReference>